<name>A0A8J2MV11_9PLEO</name>
<organism evidence="9 10">
    <name type="scientific">Alternaria atra</name>
    <dbReference type="NCBI Taxonomy" id="119953"/>
    <lineage>
        <taxon>Eukaryota</taxon>
        <taxon>Fungi</taxon>
        <taxon>Dikarya</taxon>
        <taxon>Ascomycota</taxon>
        <taxon>Pezizomycotina</taxon>
        <taxon>Dothideomycetes</taxon>
        <taxon>Pleosporomycetidae</taxon>
        <taxon>Pleosporales</taxon>
        <taxon>Pleosporineae</taxon>
        <taxon>Pleosporaceae</taxon>
        <taxon>Alternaria</taxon>
        <taxon>Alternaria sect. Ulocladioides</taxon>
    </lineage>
</organism>
<dbReference type="RefSeq" id="XP_043164336.1">
    <property type="nucleotide sequence ID" value="XM_043308401.1"/>
</dbReference>
<dbReference type="CDD" id="cd00067">
    <property type="entry name" value="GAL4"/>
    <property type="match status" value="1"/>
</dbReference>
<comment type="subcellular location">
    <subcellularLocation>
        <location evidence="1">Nucleus</location>
    </subcellularLocation>
</comment>
<evidence type="ECO:0000313" key="9">
    <source>
        <dbReference type="EMBL" id="CAG5140881.1"/>
    </source>
</evidence>
<dbReference type="GO" id="GO:0005634">
    <property type="term" value="C:nucleus"/>
    <property type="evidence" value="ECO:0007669"/>
    <property type="project" value="UniProtKB-SubCell"/>
</dbReference>
<dbReference type="GeneID" id="67020139"/>
<dbReference type="InterPro" id="IPR001138">
    <property type="entry name" value="Zn2Cys6_DnaBD"/>
</dbReference>
<dbReference type="InterPro" id="IPR036864">
    <property type="entry name" value="Zn2-C6_fun-type_DNA-bd_sf"/>
</dbReference>
<evidence type="ECO:0000259" key="8">
    <source>
        <dbReference type="Pfam" id="PF00172"/>
    </source>
</evidence>
<gene>
    <name evidence="9" type="ORF">ALTATR162_LOCUS807</name>
</gene>
<proteinExistence type="predicted"/>
<dbReference type="InterPro" id="IPR052202">
    <property type="entry name" value="Yeast_MetPath_Reg"/>
</dbReference>
<evidence type="ECO:0000256" key="6">
    <source>
        <dbReference type="ARBA" id="ARBA00023163"/>
    </source>
</evidence>
<keyword evidence="3" id="KW-0862">Zinc</keyword>
<dbReference type="PANTHER" id="PTHR47782:SF12">
    <property type="entry name" value="ZN(II)2CYS6 TRANSCRIPTION FACTOR (EUROFUNG)"/>
    <property type="match status" value="1"/>
</dbReference>
<protein>
    <recommendedName>
        <fullName evidence="8">Zn(2)-C6 fungal-type domain-containing protein</fullName>
    </recommendedName>
</protein>
<keyword evidence="4" id="KW-0805">Transcription regulation</keyword>
<sequence length="215" mass="23795">MTEAVRKLVRHTGTHTDVAAWGSKKCKCDRKIPSCTQCRTSSLPCHYQEGGKRGLPAAYITALEKRLADTEAALSATLIALQTQDTIRLTGSRLSGAISQAAQPQRSKAEKLEDWKRLPLQTDEQLAAWLQARHPDSAAPEASQSGPSEPVLGYQAYSTLRTSERRPEGKAYPHRETLGVTSTSASAVEQLRDCDMPIIPNVPRDSYVQWRENYF</sequence>
<keyword evidence="5" id="KW-0238">DNA-binding</keyword>
<dbReference type="SUPFAM" id="SSF57701">
    <property type="entry name" value="Zn2/Cys6 DNA-binding domain"/>
    <property type="match status" value="1"/>
</dbReference>
<dbReference type="AlphaFoldDB" id="A0A8J2MV11"/>
<evidence type="ECO:0000256" key="7">
    <source>
        <dbReference type="ARBA" id="ARBA00023242"/>
    </source>
</evidence>
<dbReference type="OrthoDB" id="3862662at2759"/>
<dbReference type="GO" id="GO:0003677">
    <property type="term" value="F:DNA binding"/>
    <property type="evidence" value="ECO:0007669"/>
    <property type="project" value="UniProtKB-KW"/>
</dbReference>
<keyword evidence="2" id="KW-0479">Metal-binding</keyword>
<evidence type="ECO:0000256" key="4">
    <source>
        <dbReference type="ARBA" id="ARBA00023015"/>
    </source>
</evidence>
<keyword evidence="6" id="KW-0804">Transcription</keyword>
<evidence type="ECO:0000256" key="2">
    <source>
        <dbReference type="ARBA" id="ARBA00022723"/>
    </source>
</evidence>
<dbReference type="Gene3D" id="4.10.240.10">
    <property type="entry name" value="Zn(2)-C6 fungal-type DNA-binding domain"/>
    <property type="match status" value="1"/>
</dbReference>
<evidence type="ECO:0000256" key="1">
    <source>
        <dbReference type="ARBA" id="ARBA00004123"/>
    </source>
</evidence>
<comment type="caution">
    <text evidence="9">The sequence shown here is derived from an EMBL/GenBank/DDBJ whole genome shotgun (WGS) entry which is preliminary data.</text>
</comment>
<dbReference type="GO" id="GO:0000981">
    <property type="term" value="F:DNA-binding transcription factor activity, RNA polymerase II-specific"/>
    <property type="evidence" value="ECO:0007669"/>
    <property type="project" value="InterPro"/>
</dbReference>
<dbReference type="GO" id="GO:0008270">
    <property type="term" value="F:zinc ion binding"/>
    <property type="evidence" value="ECO:0007669"/>
    <property type="project" value="InterPro"/>
</dbReference>
<evidence type="ECO:0000313" key="10">
    <source>
        <dbReference type="Proteomes" id="UP000676310"/>
    </source>
</evidence>
<feature type="domain" description="Zn(2)-C6 fungal-type" evidence="8">
    <location>
        <begin position="24"/>
        <end position="49"/>
    </location>
</feature>
<dbReference type="Pfam" id="PF00172">
    <property type="entry name" value="Zn_clus"/>
    <property type="match status" value="1"/>
</dbReference>
<accession>A0A8J2MV11</accession>
<evidence type="ECO:0000256" key="3">
    <source>
        <dbReference type="ARBA" id="ARBA00022833"/>
    </source>
</evidence>
<keyword evidence="10" id="KW-1185">Reference proteome</keyword>
<reference evidence="9" key="1">
    <citation type="submission" date="2021-05" db="EMBL/GenBank/DDBJ databases">
        <authorList>
            <person name="Stam R."/>
        </authorList>
    </citation>
    <scope>NUCLEOTIDE SEQUENCE</scope>
    <source>
        <strain evidence="9">CS162</strain>
    </source>
</reference>
<dbReference type="Proteomes" id="UP000676310">
    <property type="component" value="Unassembled WGS sequence"/>
</dbReference>
<dbReference type="EMBL" id="CAJRGZ010000015">
    <property type="protein sequence ID" value="CAG5140881.1"/>
    <property type="molecule type" value="Genomic_DNA"/>
</dbReference>
<evidence type="ECO:0000256" key="5">
    <source>
        <dbReference type="ARBA" id="ARBA00023125"/>
    </source>
</evidence>
<dbReference type="PANTHER" id="PTHR47782">
    <property type="entry name" value="ZN(II)2CYS6 TRANSCRIPTION FACTOR (EUROFUNG)-RELATED"/>
    <property type="match status" value="1"/>
</dbReference>
<keyword evidence="7" id="KW-0539">Nucleus</keyword>